<reference evidence="2 3" key="1">
    <citation type="submission" date="2014-11" db="EMBL/GenBank/DDBJ databases">
        <title>Complete Genome Sequence of Pseudoalteromonas sp. Strain OCN003 Isolated from Kaneohe Bay, Oahu, Hawaii.</title>
        <authorList>
            <person name="Beurmann S."/>
            <person name="Videau P."/>
            <person name="Ushijima B."/>
            <person name="Smith A.M."/>
            <person name="Aeby G.S."/>
            <person name="Callahan S.M."/>
            <person name="Belcaid M."/>
        </authorList>
    </citation>
    <scope>NUCLEOTIDE SEQUENCE [LARGE SCALE GENOMIC DNA]</scope>
    <source>
        <strain evidence="2 3">OCN003</strain>
    </source>
</reference>
<proteinExistence type="predicted"/>
<evidence type="ECO:0000313" key="2">
    <source>
        <dbReference type="EMBL" id="AIY65246.1"/>
    </source>
</evidence>
<feature type="transmembrane region" description="Helical" evidence="1">
    <location>
        <begin position="84"/>
        <end position="101"/>
    </location>
</feature>
<name>A0A0A7EGQ7_9GAMM</name>
<keyword evidence="1" id="KW-0472">Membrane</keyword>
<dbReference type="KEGG" id="pseo:OM33_08805"/>
<dbReference type="Proteomes" id="UP000030341">
    <property type="component" value="Chromosome 1"/>
</dbReference>
<feature type="transmembrane region" description="Helical" evidence="1">
    <location>
        <begin position="107"/>
        <end position="125"/>
    </location>
</feature>
<protein>
    <submittedName>
        <fullName evidence="2">Uncharacterized protein</fullName>
    </submittedName>
</protein>
<sequence>MKSAFHAKINSCAFISIKHVIALFVGISSSLLLVAIALNVVDLPLGNYLHVNGLVSFSVTMLVGAIMLGAAIWFVSKLFKAEHISVFCLLSIPTYFVVLSLPREASTLLIALITGFFTWAGFLFLDNKSMLEYRDIEDETI</sequence>
<dbReference type="AlphaFoldDB" id="A0A0A7EGQ7"/>
<dbReference type="HOGENOM" id="CLU_1823716_0_0_6"/>
<keyword evidence="1" id="KW-1133">Transmembrane helix</keyword>
<dbReference type="EMBL" id="CP009888">
    <property type="protein sequence ID" value="AIY65246.1"/>
    <property type="molecule type" value="Genomic_DNA"/>
</dbReference>
<feature type="transmembrane region" description="Helical" evidence="1">
    <location>
        <begin position="20"/>
        <end position="41"/>
    </location>
</feature>
<gene>
    <name evidence="2" type="ORF">OM33_08805</name>
</gene>
<evidence type="ECO:0000313" key="3">
    <source>
        <dbReference type="Proteomes" id="UP000030341"/>
    </source>
</evidence>
<keyword evidence="3" id="KW-1185">Reference proteome</keyword>
<organism evidence="2 3">
    <name type="scientific">Pseudoalteromonas piratica</name>
    <dbReference type="NCBI Taxonomy" id="1348114"/>
    <lineage>
        <taxon>Bacteria</taxon>
        <taxon>Pseudomonadati</taxon>
        <taxon>Pseudomonadota</taxon>
        <taxon>Gammaproteobacteria</taxon>
        <taxon>Alteromonadales</taxon>
        <taxon>Pseudoalteromonadaceae</taxon>
        <taxon>Pseudoalteromonas</taxon>
    </lineage>
</organism>
<feature type="transmembrane region" description="Helical" evidence="1">
    <location>
        <begin position="53"/>
        <end position="75"/>
    </location>
</feature>
<dbReference type="RefSeq" id="WP_038640955.1">
    <property type="nucleotide sequence ID" value="NZ_CP009888.1"/>
</dbReference>
<accession>A0A0A7EGQ7</accession>
<evidence type="ECO:0000256" key="1">
    <source>
        <dbReference type="SAM" id="Phobius"/>
    </source>
</evidence>
<dbReference type="OrthoDB" id="9917921at2"/>
<keyword evidence="1" id="KW-0812">Transmembrane</keyword>
<dbReference type="eggNOG" id="ENOG5033WQY">
    <property type="taxonomic scope" value="Bacteria"/>
</dbReference>